<reference evidence="2" key="1">
    <citation type="submission" date="2021-02" db="EMBL/GenBank/DDBJ databases">
        <title>Natronoglycomyces albus gen. nov., sp. nov, a haloalkaliphilic actinobacterium from a soda solonchak soil.</title>
        <authorList>
            <person name="Sorokin D.Y."/>
            <person name="Khijniak T.V."/>
            <person name="Zakharycheva A.P."/>
            <person name="Boueva O.V."/>
            <person name="Ariskina E.V."/>
            <person name="Hahnke R.L."/>
            <person name="Bunk B."/>
            <person name="Sproer C."/>
            <person name="Schumann P."/>
            <person name="Evtushenko L.I."/>
            <person name="Kublanov I.V."/>
        </authorList>
    </citation>
    <scope>NUCLEOTIDE SEQUENCE</scope>
    <source>
        <strain evidence="2">DSM 106290</strain>
    </source>
</reference>
<evidence type="ECO:0000259" key="1">
    <source>
        <dbReference type="PROSITE" id="PS51819"/>
    </source>
</evidence>
<keyword evidence="3" id="KW-1185">Reference proteome</keyword>
<dbReference type="KEGG" id="nav:JQS30_09470"/>
<dbReference type="PANTHER" id="PTHR36503">
    <property type="entry name" value="BLR2520 PROTEIN"/>
    <property type="match status" value="1"/>
</dbReference>
<proteinExistence type="predicted"/>
<evidence type="ECO:0000313" key="2">
    <source>
        <dbReference type="EMBL" id="QSB04049.1"/>
    </source>
</evidence>
<dbReference type="AlphaFoldDB" id="A0A895XKU6"/>
<dbReference type="PROSITE" id="PS51819">
    <property type="entry name" value="VOC"/>
    <property type="match status" value="1"/>
</dbReference>
<dbReference type="InterPro" id="IPR037523">
    <property type="entry name" value="VOC_core"/>
</dbReference>
<evidence type="ECO:0000313" key="3">
    <source>
        <dbReference type="Proteomes" id="UP000662939"/>
    </source>
</evidence>
<accession>A0A895XKU6</accession>
<dbReference type="EMBL" id="CP070496">
    <property type="protein sequence ID" value="QSB04049.1"/>
    <property type="molecule type" value="Genomic_DNA"/>
</dbReference>
<protein>
    <submittedName>
        <fullName evidence="2">Glyoxalase</fullName>
    </submittedName>
</protein>
<name>A0A895XKU6_9ACTN</name>
<organism evidence="2 3">
    <name type="scientific">Natronoglycomyces albus</name>
    <dbReference type="NCBI Taxonomy" id="2811108"/>
    <lineage>
        <taxon>Bacteria</taxon>
        <taxon>Bacillati</taxon>
        <taxon>Actinomycetota</taxon>
        <taxon>Actinomycetes</taxon>
        <taxon>Glycomycetales</taxon>
        <taxon>Glycomycetaceae</taxon>
        <taxon>Natronoglycomyces</taxon>
    </lineage>
</organism>
<dbReference type="Gene3D" id="3.10.180.10">
    <property type="entry name" value="2,3-Dihydroxybiphenyl 1,2-Dioxygenase, domain 1"/>
    <property type="match status" value="1"/>
</dbReference>
<dbReference type="SUPFAM" id="SSF54593">
    <property type="entry name" value="Glyoxalase/Bleomycin resistance protein/Dihydroxybiphenyl dioxygenase"/>
    <property type="match status" value="1"/>
</dbReference>
<sequence>MSGTIFVNLPVADLEASKKFYSNIGFDNVPAYSDENAAGMRYSDTIFVMLLTTEFFSTFTNRPVGDINSPISSIYCLTCESTDAVDKIYEAAVANGAIKGKEIPDMGMYVRTFSDLDGHAWEILHMPEPQ</sequence>
<dbReference type="RefSeq" id="WP_213170048.1">
    <property type="nucleotide sequence ID" value="NZ_CP070496.1"/>
</dbReference>
<feature type="domain" description="VOC" evidence="1">
    <location>
        <begin position="3"/>
        <end position="126"/>
    </location>
</feature>
<gene>
    <name evidence="2" type="ORF">JQS30_09470</name>
</gene>
<dbReference type="Proteomes" id="UP000662939">
    <property type="component" value="Chromosome"/>
</dbReference>
<dbReference type="InterPro" id="IPR029068">
    <property type="entry name" value="Glyas_Bleomycin-R_OHBP_Dase"/>
</dbReference>
<dbReference type="Pfam" id="PF00903">
    <property type="entry name" value="Glyoxalase"/>
    <property type="match status" value="1"/>
</dbReference>
<dbReference type="PANTHER" id="PTHR36503:SF2">
    <property type="entry name" value="BLR2408 PROTEIN"/>
    <property type="match status" value="1"/>
</dbReference>
<dbReference type="InterPro" id="IPR004360">
    <property type="entry name" value="Glyas_Fos-R_dOase_dom"/>
</dbReference>